<feature type="compositionally biased region" description="Polar residues" evidence="1">
    <location>
        <begin position="53"/>
        <end position="70"/>
    </location>
</feature>
<accession>A0A4V3SA25</accession>
<dbReference type="SUPFAM" id="SSF54928">
    <property type="entry name" value="RNA-binding domain, RBD"/>
    <property type="match status" value="1"/>
</dbReference>
<sequence length="317" mass="35316">MEPVTSPSLLPPLTAAWIVGSHESTTYCSSFRLLPFGIGKNSGLSKLVASSAKGQGTSGYLSSDWNGSNENARRPRAAQSLREYFTKYGDITEVMVMKDPTTRRSRKLHGRSVEGWNINFSRKLSLSRLHFPPFIFEIAMCPPIFPITSPMGRINSQFASDSAVNIRESIARVRTLRREWRDLCTEGRRSQGDPEEGDFVARVPKGSITKMIGRAIGGDGNCVNGRKNYMFAFATRLVNLPVSLPSFAVCVHLVSEFARCRSKFFGVNLMPRHYFFPTHEIPRRLAKLGERHTLAKLCAPRPGPGGWSSNKSNRLFG</sequence>
<dbReference type="EMBL" id="QBLH01002732">
    <property type="protein sequence ID" value="TGZ47364.1"/>
    <property type="molecule type" value="Genomic_DNA"/>
</dbReference>
<comment type="caution">
    <text evidence="2">The sequence shown here is derived from an EMBL/GenBank/DDBJ whole genome shotgun (WGS) entry which is preliminary data.</text>
</comment>
<gene>
    <name evidence="2" type="ORF">DBV15_00106</name>
</gene>
<organism evidence="2 3">
    <name type="scientific">Temnothorax longispinosus</name>
    <dbReference type="NCBI Taxonomy" id="300112"/>
    <lineage>
        <taxon>Eukaryota</taxon>
        <taxon>Metazoa</taxon>
        <taxon>Ecdysozoa</taxon>
        <taxon>Arthropoda</taxon>
        <taxon>Hexapoda</taxon>
        <taxon>Insecta</taxon>
        <taxon>Pterygota</taxon>
        <taxon>Neoptera</taxon>
        <taxon>Endopterygota</taxon>
        <taxon>Hymenoptera</taxon>
        <taxon>Apocrita</taxon>
        <taxon>Aculeata</taxon>
        <taxon>Formicoidea</taxon>
        <taxon>Formicidae</taxon>
        <taxon>Myrmicinae</taxon>
        <taxon>Temnothorax</taxon>
    </lineage>
</organism>
<protein>
    <recommendedName>
        <fullName evidence="4">RRM domain-containing protein</fullName>
    </recommendedName>
</protein>
<proteinExistence type="predicted"/>
<evidence type="ECO:0008006" key="4">
    <source>
        <dbReference type="Google" id="ProtNLM"/>
    </source>
</evidence>
<evidence type="ECO:0000313" key="2">
    <source>
        <dbReference type="EMBL" id="TGZ47364.1"/>
    </source>
</evidence>
<evidence type="ECO:0000313" key="3">
    <source>
        <dbReference type="Proteomes" id="UP000310200"/>
    </source>
</evidence>
<keyword evidence="3" id="KW-1185">Reference proteome</keyword>
<dbReference type="AlphaFoldDB" id="A0A4V3SA25"/>
<dbReference type="Proteomes" id="UP000310200">
    <property type="component" value="Unassembled WGS sequence"/>
</dbReference>
<dbReference type="GO" id="GO:0003676">
    <property type="term" value="F:nucleic acid binding"/>
    <property type="evidence" value="ECO:0007669"/>
    <property type="project" value="InterPro"/>
</dbReference>
<dbReference type="Gene3D" id="3.30.70.330">
    <property type="match status" value="1"/>
</dbReference>
<reference evidence="2 3" key="1">
    <citation type="journal article" date="2019" name="Philos. Trans. R. Soc. Lond., B, Biol. Sci.">
        <title>Ant behaviour and brain gene expression of defending hosts depend on the ecological success of the intruding social parasite.</title>
        <authorList>
            <person name="Kaur R."/>
            <person name="Stoldt M."/>
            <person name="Jongepier E."/>
            <person name="Feldmeyer B."/>
            <person name="Menzel F."/>
            <person name="Bornberg-Bauer E."/>
            <person name="Foitzik S."/>
        </authorList>
    </citation>
    <scope>NUCLEOTIDE SEQUENCE [LARGE SCALE GENOMIC DNA]</scope>
    <source>
        <tissue evidence="2">Whole body</tissue>
    </source>
</reference>
<feature type="region of interest" description="Disordered" evidence="1">
    <location>
        <begin position="53"/>
        <end position="73"/>
    </location>
</feature>
<dbReference type="InterPro" id="IPR012677">
    <property type="entry name" value="Nucleotide-bd_a/b_plait_sf"/>
</dbReference>
<dbReference type="InterPro" id="IPR035979">
    <property type="entry name" value="RBD_domain_sf"/>
</dbReference>
<evidence type="ECO:0000256" key="1">
    <source>
        <dbReference type="SAM" id="MobiDB-lite"/>
    </source>
</evidence>
<name>A0A4V3SA25_9HYME</name>
<dbReference type="STRING" id="300112.A0A4V3SA25"/>